<feature type="signal peptide" evidence="5">
    <location>
        <begin position="1"/>
        <end position="24"/>
    </location>
</feature>
<dbReference type="InterPro" id="IPR008966">
    <property type="entry name" value="Adhesion_dom_sf"/>
</dbReference>
<comment type="similarity">
    <text evidence="2">Belongs to the fimbrial protein family.</text>
</comment>
<dbReference type="Proteomes" id="UP001330482">
    <property type="component" value="Chromosome"/>
</dbReference>
<evidence type="ECO:0000256" key="4">
    <source>
        <dbReference type="ARBA" id="ARBA00023263"/>
    </source>
</evidence>
<evidence type="ECO:0000256" key="5">
    <source>
        <dbReference type="SAM" id="SignalP"/>
    </source>
</evidence>
<dbReference type="PANTHER" id="PTHR33420:SF31">
    <property type="entry name" value="TYPE 1 FIMBRIN D-MANNOSE SPECIFIC ADHESIN"/>
    <property type="match status" value="1"/>
</dbReference>
<proteinExistence type="inferred from homology"/>
<evidence type="ECO:0000313" key="8">
    <source>
        <dbReference type="Proteomes" id="UP001330482"/>
    </source>
</evidence>
<feature type="domain" description="Fimbrial-type adhesion" evidence="6">
    <location>
        <begin position="195"/>
        <end position="339"/>
    </location>
</feature>
<keyword evidence="3 5" id="KW-0732">Signal</keyword>
<keyword evidence="4" id="KW-0281">Fimbrium</keyword>
<dbReference type="Gene3D" id="2.60.40.1090">
    <property type="entry name" value="Fimbrial-type adhesion domain"/>
    <property type="match status" value="1"/>
</dbReference>
<evidence type="ECO:0000256" key="1">
    <source>
        <dbReference type="ARBA" id="ARBA00004561"/>
    </source>
</evidence>
<comment type="subcellular location">
    <subcellularLocation>
        <location evidence="1">Fimbrium</location>
    </subcellularLocation>
</comment>
<organism evidence="7 8">
    <name type="scientific">Enterobacter wuhouensis</name>
    <dbReference type="NCBI Taxonomy" id="2529381"/>
    <lineage>
        <taxon>Bacteria</taxon>
        <taxon>Pseudomonadati</taxon>
        <taxon>Pseudomonadota</taxon>
        <taxon>Gammaproteobacteria</taxon>
        <taxon>Enterobacterales</taxon>
        <taxon>Enterobacteriaceae</taxon>
        <taxon>Enterobacter</taxon>
    </lineage>
</organism>
<reference evidence="7 8" key="1">
    <citation type="submission" date="2024-01" db="EMBL/GenBank/DDBJ databases">
        <title>AV1 has a protective and therapeutic effect against plant viruses.</title>
        <authorList>
            <person name="Wang F."/>
        </authorList>
    </citation>
    <scope>NUCLEOTIDE SEQUENCE [LARGE SCALE GENOMIC DNA]</scope>
    <source>
        <strain evidence="7 8">AV1</strain>
    </source>
</reference>
<dbReference type="InterPro" id="IPR036937">
    <property type="entry name" value="Adhesion_dom_fimbrial_sf"/>
</dbReference>
<dbReference type="InterPro" id="IPR000259">
    <property type="entry name" value="Adhesion_dom_fimbrial"/>
</dbReference>
<evidence type="ECO:0000256" key="2">
    <source>
        <dbReference type="ARBA" id="ARBA00006671"/>
    </source>
</evidence>
<accession>A0ABZ1DMQ2</accession>
<dbReference type="EMBL" id="CP142124">
    <property type="protein sequence ID" value="WRW33133.1"/>
    <property type="molecule type" value="Genomic_DNA"/>
</dbReference>
<evidence type="ECO:0000313" key="7">
    <source>
        <dbReference type="EMBL" id="WRW33133.1"/>
    </source>
</evidence>
<evidence type="ECO:0000259" key="6">
    <source>
        <dbReference type="Pfam" id="PF00419"/>
    </source>
</evidence>
<name>A0ABZ1DMQ2_9ENTR</name>
<feature type="chain" id="PRO_5046842307" evidence="5">
    <location>
        <begin position="25"/>
        <end position="340"/>
    </location>
</feature>
<evidence type="ECO:0000256" key="3">
    <source>
        <dbReference type="ARBA" id="ARBA00022729"/>
    </source>
</evidence>
<dbReference type="PANTHER" id="PTHR33420">
    <property type="entry name" value="FIMBRIAL SUBUNIT ELFA-RELATED"/>
    <property type="match status" value="1"/>
</dbReference>
<gene>
    <name evidence="7" type="ORF">VPX56_08515</name>
</gene>
<dbReference type="InterPro" id="IPR050263">
    <property type="entry name" value="Bact_Fimbrial_Adh_Pro"/>
</dbReference>
<dbReference type="RefSeq" id="WP_326471096.1">
    <property type="nucleotide sequence ID" value="NZ_CP142124.1"/>
</dbReference>
<sequence>MNLPINNAVGIVLFTLLFSGCSYADSSLTTCTNSTGTAGIENFDFTSTLTSDQNVAGKTVQLVLSGGVGVEAVCPKDSSNDDNSTYRSYVTRFPVDEKDGSWQYVKLNPYLDGAVKVVDSTAGDIYPPVNYVHMGVDSNVSKGRNFPVDDSDVTLQLKVIQPFIGSLTIPQTLMDDVYVTRDNTTPLTEPVYALSFSGVITVPQTCTVNSDQVISVDFGNINSSAFINKGQIAAGVNPVTKSVPVKCSGGVSATANLSFRFQATADANEPTAVASDNADIGVQFADTQGNVITPNTGTLPFQLNNDEATVSFMVYPVSTTGKEPTPGVFHSQAYVVVDFY</sequence>
<dbReference type="SUPFAM" id="SSF49401">
    <property type="entry name" value="Bacterial adhesins"/>
    <property type="match status" value="1"/>
</dbReference>
<protein>
    <submittedName>
        <fullName evidence="7">Fimbrial protein</fullName>
    </submittedName>
</protein>
<keyword evidence="8" id="KW-1185">Reference proteome</keyword>
<dbReference type="Pfam" id="PF00419">
    <property type="entry name" value="Fimbrial"/>
    <property type="match status" value="1"/>
</dbReference>